<sequence>MNFVVTTGGIYILVDLVGLNEIISPFLASMTAIPFTYILSKKILVTKSERIV</sequence>
<gene>
    <name evidence="1" type="ORF">P6F46_28720</name>
</gene>
<name>A0ABT7KZF2_9BACI</name>
<accession>A0ABT7KZF2</accession>
<comment type="caution">
    <text evidence="1">The sequence shown here is derived from an EMBL/GenBank/DDBJ whole genome shotgun (WGS) entry which is preliminary data.</text>
</comment>
<evidence type="ECO:0000313" key="2">
    <source>
        <dbReference type="Proteomes" id="UP001229716"/>
    </source>
</evidence>
<dbReference type="EMBL" id="JASWHZ010000002">
    <property type="protein sequence ID" value="MDL2419486.1"/>
    <property type="molecule type" value="Genomic_DNA"/>
</dbReference>
<evidence type="ECO:0000313" key="1">
    <source>
        <dbReference type="EMBL" id="MDL2419486.1"/>
    </source>
</evidence>
<keyword evidence="1" id="KW-0614">Plasmid</keyword>
<reference evidence="1 2" key="1">
    <citation type="journal article" date="2023" name="Int. J. Mol. Sci.">
        <title>Pathogenicity and Genomic Characterization of a Novel Genospecies, Bacillus shihchuchen, of the Bacillus cereus Group Isolated from Chinese Softshell Turtle (Pelodiscus sinensis).</title>
        <authorList>
            <person name="Cheng L.W."/>
            <person name="Byadgi O.V."/>
            <person name="Tsai C.E."/>
            <person name="Wang P.C."/>
            <person name="Chen S.C."/>
        </authorList>
    </citation>
    <scope>NUCLEOTIDE SEQUENCE [LARGE SCALE GENOMIC DNA]</scope>
    <source>
        <strain evidence="1 2">QF108-045</strain>
    </source>
</reference>
<dbReference type="Proteomes" id="UP001229716">
    <property type="component" value="Unassembled WGS sequence"/>
</dbReference>
<proteinExistence type="predicted"/>
<protein>
    <recommendedName>
        <fullName evidence="3">GtrA-like protein domain-containing protein</fullName>
    </recommendedName>
</protein>
<evidence type="ECO:0008006" key="3">
    <source>
        <dbReference type="Google" id="ProtNLM"/>
    </source>
</evidence>
<keyword evidence="2" id="KW-1185">Reference proteome</keyword>
<organism evidence="1 2">
    <name type="scientific">Bacillus shihchuchen</name>
    <dbReference type="NCBI Taxonomy" id="3036942"/>
    <lineage>
        <taxon>Bacteria</taxon>
        <taxon>Bacillati</taxon>
        <taxon>Bacillota</taxon>
        <taxon>Bacilli</taxon>
        <taxon>Bacillales</taxon>
        <taxon>Bacillaceae</taxon>
        <taxon>Bacillus</taxon>
        <taxon>Bacillus cereus group</taxon>
    </lineage>
</organism>
<geneLocation type="plasmid" evidence="1">
    <name>pBS01</name>
</geneLocation>